<evidence type="ECO:0000313" key="1">
    <source>
        <dbReference type="WBParaSite" id="MCU_001448-RA"/>
    </source>
</evidence>
<dbReference type="WBParaSite" id="MCU_001448-RA">
    <property type="protein sequence ID" value="MCU_001448-RA"/>
    <property type="gene ID" value="MCU_001448"/>
</dbReference>
<reference evidence="1" key="1">
    <citation type="submission" date="2019-11" db="UniProtKB">
        <authorList>
            <consortium name="WormBaseParasite"/>
        </authorList>
    </citation>
    <scope>IDENTIFICATION</scope>
</reference>
<dbReference type="AlphaFoldDB" id="A0A5K3ELC3"/>
<sequence>MSQFCNRCGTSTTAEVVFKHNNENFCTSCGNAYVQLVINRVELKIGRLATAKLGLASSRGNAGGRSGL</sequence>
<protein>
    <submittedName>
        <fullName evidence="1">TFIIB-type domain-containing protein</fullName>
    </submittedName>
</protein>
<name>A0A5K3ELC3_MESCO</name>
<proteinExistence type="predicted"/>
<organism evidence="1">
    <name type="scientific">Mesocestoides corti</name>
    <name type="common">Flatworm</name>
    <dbReference type="NCBI Taxonomy" id="53468"/>
    <lineage>
        <taxon>Eukaryota</taxon>
        <taxon>Metazoa</taxon>
        <taxon>Spiralia</taxon>
        <taxon>Lophotrochozoa</taxon>
        <taxon>Platyhelminthes</taxon>
        <taxon>Cestoda</taxon>
        <taxon>Eucestoda</taxon>
        <taxon>Cyclophyllidea</taxon>
        <taxon>Mesocestoididae</taxon>
        <taxon>Mesocestoides</taxon>
    </lineage>
</organism>
<accession>A0A5K3ELC3</accession>